<gene>
    <name evidence="2" type="primary">yneG</name>
    <name evidence="2" type="ORF">AGA_459</name>
    <name evidence="3" type="ORF">GOB80_09755</name>
</gene>
<name>A0A0U5F0G6_9PROT</name>
<dbReference type="Proteomes" id="UP000657200">
    <property type="component" value="Unassembled WGS sequence"/>
</dbReference>
<dbReference type="AlphaFoldDB" id="A0A0U5F0G6"/>
<accession>A0A0U5F0G6</accession>
<dbReference type="InterPro" id="IPR020378">
    <property type="entry name" value="DUF4186"/>
</dbReference>
<dbReference type="RefSeq" id="WP_083503507.1">
    <property type="nucleotide sequence ID" value="NZ_LN609302.1"/>
</dbReference>
<protein>
    <submittedName>
        <fullName evidence="3">DUF4186 family protein</fullName>
    </submittedName>
</protein>
<reference evidence="2" key="2">
    <citation type="submission" date="2014-09" db="EMBL/GenBank/DDBJ databases">
        <authorList>
            <person name="Magalhaes I.L.F."/>
            <person name="Oliveira U."/>
            <person name="Santos F.R."/>
            <person name="Vidigal T.H.D.A."/>
            <person name="Brescovit A.D."/>
            <person name="Santos A.J."/>
        </authorList>
    </citation>
    <scope>NUCLEOTIDE SEQUENCE</scope>
    <source>
        <strain evidence="2">LMG 23848T</strain>
    </source>
</reference>
<reference evidence="4" key="1">
    <citation type="submission" date="2014-09" db="EMBL/GenBank/DDBJ databases">
        <authorList>
            <person name="Illeghems K.G."/>
        </authorList>
    </citation>
    <scope>NUCLEOTIDE SEQUENCE [LARGE SCALE GENOMIC DNA]</scope>
    <source>
        <strain evidence="4">LMG 23848T</strain>
    </source>
</reference>
<dbReference type="STRING" id="431306.AGA_459"/>
<dbReference type="Proteomes" id="UP000068250">
    <property type="component" value="Chromosome I"/>
</dbReference>
<evidence type="ECO:0000313" key="3">
    <source>
        <dbReference type="EMBL" id="NHO39957.1"/>
    </source>
</evidence>
<dbReference type="OrthoDB" id="3781311at2"/>
<proteinExistence type="predicted"/>
<evidence type="ECO:0000313" key="5">
    <source>
        <dbReference type="Proteomes" id="UP000657200"/>
    </source>
</evidence>
<feature type="region of interest" description="Disordered" evidence="1">
    <location>
        <begin position="142"/>
        <end position="161"/>
    </location>
</feature>
<evidence type="ECO:0000256" key="1">
    <source>
        <dbReference type="SAM" id="MobiDB-lite"/>
    </source>
</evidence>
<dbReference type="EMBL" id="WOTE01000005">
    <property type="protein sequence ID" value="NHO39957.1"/>
    <property type="molecule type" value="Genomic_DNA"/>
</dbReference>
<evidence type="ECO:0000313" key="2">
    <source>
        <dbReference type="EMBL" id="CEF53879.1"/>
    </source>
</evidence>
<dbReference type="PATRIC" id="fig|431306.5.peg.430"/>
<organism evidence="2 4">
    <name type="scientific">Acetobacter ghanensis</name>
    <dbReference type="NCBI Taxonomy" id="431306"/>
    <lineage>
        <taxon>Bacteria</taxon>
        <taxon>Pseudomonadati</taxon>
        <taxon>Pseudomonadota</taxon>
        <taxon>Alphaproteobacteria</taxon>
        <taxon>Acetobacterales</taxon>
        <taxon>Acetobacteraceae</taxon>
        <taxon>Acetobacter</taxon>
    </lineage>
</organism>
<dbReference type="Pfam" id="PF13811">
    <property type="entry name" value="DUF4186"/>
    <property type="match status" value="1"/>
</dbReference>
<dbReference type="EMBL" id="LN609302">
    <property type="protein sequence ID" value="CEF53879.1"/>
    <property type="molecule type" value="Genomic_DNA"/>
</dbReference>
<reference evidence="3 5" key="3">
    <citation type="journal article" date="2020" name="Int. J. Syst. Evol. Microbiol.">
        <title>Novel acetic acid bacteria from cider fermentations: Acetobacter conturbans sp. nov. and Acetobacter fallax sp. nov.</title>
        <authorList>
            <person name="Sombolestani A.S."/>
            <person name="Cleenwerck I."/>
            <person name="Cnockaert M."/>
            <person name="Borremans W."/>
            <person name="Wieme A.D."/>
            <person name="De Vuyst L."/>
            <person name="Vandamme P."/>
        </authorList>
    </citation>
    <scope>NUCLEOTIDE SEQUENCE [LARGE SCALE GENOMIC DNA]</scope>
    <source>
        <strain evidence="3 5">LMG 23848</strain>
    </source>
</reference>
<evidence type="ECO:0000313" key="4">
    <source>
        <dbReference type="Proteomes" id="UP000068250"/>
    </source>
</evidence>
<sequence length="161" mass="18225">MTVFQSDLFPRQNATPRATVPAELWERLARSAFRQRFHLNTQDMAYLREKGLPLVLEHGQDFIARRLAPAFPHKDGRQTPWKGHPVFVAQHATGTCCRSCLAKWHALPSGRQLNETEQNYVLSVIAHWLENELAHPVAGAAWQPVRKSRKSTRNQAPGADG</sequence>
<keyword evidence="5" id="KW-1185">Reference proteome</keyword>